<protein>
    <submittedName>
        <fullName evidence="1">FAD-dependent oxidoreductase</fullName>
    </submittedName>
</protein>
<dbReference type="Pfam" id="PF12831">
    <property type="entry name" value="FAD_oxidored"/>
    <property type="match status" value="2"/>
</dbReference>
<evidence type="ECO:0000313" key="2">
    <source>
        <dbReference type="Proteomes" id="UP001600165"/>
    </source>
</evidence>
<dbReference type="PANTHER" id="PTHR42716">
    <property type="entry name" value="L-ASPARTATE OXIDASE"/>
    <property type="match status" value="1"/>
</dbReference>
<dbReference type="Gene3D" id="3.50.50.60">
    <property type="entry name" value="FAD/NAD(P)-binding domain"/>
    <property type="match status" value="1"/>
</dbReference>
<accession>A0ABW6IL67</accession>
<organism evidence="1 2">
    <name type="scientific">Almyronema epifaneia S1</name>
    <dbReference type="NCBI Taxonomy" id="2991925"/>
    <lineage>
        <taxon>Bacteria</taxon>
        <taxon>Bacillati</taxon>
        <taxon>Cyanobacteriota</taxon>
        <taxon>Cyanophyceae</taxon>
        <taxon>Nodosilineales</taxon>
        <taxon>Nodosilineaceae</taxon>
        <taxon>Almyronema</taxon>
        <taxon>Almyronema epifaneia</taxon>
    </lineage>
</organism>
<dbReference type="Proteomes" id="UP001600165">
    <property type="component" value="Unassembled WGS sequence"/>
</dbReference>
<dbReference type="EMBL" id="JBHZOL010000105">
    <property type="protein sequence ID" value="MFE4108352.1"/>
    <property type="molecule type" value="Genomic_DNA"/>
</dbReference>
<dbReference type="RefSeq" id="WP_377967981.1">
    <property type="nucleotide sequence ID" value="NZ_JBHZOL010000105.1"/>
</dbReference>
<dbReference type="SUPFAM" id="SSF51905">
    <property type="entry name" value="FAD/NAD(P)-binding domain"/>
    <property type="match status" value="1"/>
</dbReference>
<gene>
    <name evidence="1" type="ORF">ACFVKH_18875</name>
</gene>
<comment type="caution">
    <text evidence="1">The sequence shown here is derived from an EMBL/GenBank/DDBJ whole genome shotgun (WGS) entry which is preliminary data.</text>
</comment>
<keyword evidence="2" id="KW-1185">Reference proteome</keyword>
<evidence type="ECO:0000313" key="1">
    <source>
        <dbReference type="EMBL" id="MFE4108352.1"/>
    </source>
</evidence>
<reference evidence="1 2" key="1">
    <citation type="submission" date="2024-10" db="EMBL/GenBank/DDBJ databases">
        <authorList>
            <person name="Ratan Roy A."/>
            <person name="Morales Sandoval P.H."/>
            <person name="De Los Santos Villalobos S."/>
            <person name="Chakraborty S."/>
            <person name="Mukherjee J."/>
        </authorList>
    </citation>
    <scope>NUCLEOTIDE SEQUENCE [LARGE SCALE GENOMIC DNA]</scope>
    <source>
        <strain evidence="1 2">S1</strain>
    </source>
</reference>
<name>A0ABW6IL67_9CYAN</name>
<dbReference type="InterPro" id="IPR036188">
    <property type="entry name" value="FAD/NAD-bd_sf"/>
</dbReference>
<proteinExistence type="predicted"/>
<dbReference type="InterPro" id="IPR005288">
    <property type="entry name" value="NadB"/>
</dbReference>
<sequence>MLRYRSGFAYGLDRVGRSQQQHRLNRFRLGALAVAFGLSVAACQPLASFRTVTLAAIAPALLKALPLPAQFNGRPRLNPLPPIQSVWQCQVVVIGGSLGGVAAAAQAMQSGATTCLIELTPWLGGQISSQGVSALDESLQMRDRQNYSPSWAAFRQLIQQQMVRLPSWVPVATPTPVAAINACWVGTLCFPPVAGATASAEWLQDAARSAPDSLWSTATAFKGAEFDAAGQKITAIYAVQRLPRQVDYTPTGRLSQEMGDWYSWSPSETFEKVAIRLQPPPGETLRVIDATDTGELVGWAGIPHRLGSEAKTTTGEINGSDRDNPQCTQALTYPFAIALYDDAGESLAQLAQVESTYPAKEHVANFELENFPVFAGRSLFHYRRIVSTSRNNPYTGSPALGDITMINWNRGNDWNWMNPPLILTEAELAESGQRQNWLGGLSALSLKHAEDRALLFAKWLLETQATAEFPLTYLAGAASPMATETGLSMTPYIREGRRILGRTAYGQAEFMLREADLRKDQPGGRNFEASAVALAHYDVDIHGCRYRNWEPSGEATAAPAREFVVRPALIPLEALIPQGVDNLLIGGKAIAVTHIVNAVTRVHYSEWGVGAAAGATAGWLVTQAEADLTPAEIVEMGYMPALQQHLRQQGLSWSW</sequence>
<dbReference type="PANTHER" id="PTHR42716:SF1">
    <property type="entry name" value="SLL0471 PROTEIN"/>
    <property type="match status" value="1"/>
</dbReference>